<evidence type="ECO:0000313" key="8">
    <source>
        <dbReference type="Proteomes" id="UP000180254"/>
    </source>
</evidence>
<gene>
    <name evidence="7" type="primary">ftsW_2</name>
    <name evidence="7" type="ORF">EUAN_15820</name>
</gene>
<organism evidence="7 8">
    <name type="scientific">Andreesenia angusta</name>
    <dbReference type="NCBI Taxonomy" id="39480"/>
    <lineage>
        <taxon>Bacteria</taxon>
        <taxon>Bacillati</taxon>
        <taxon>Bacillota</taxon>
        <taxon>Tissierellia</taxon>
        <taxon>Tissierellales</taxon>
        <taxon>Gottschalkiaceae</taxon>
        <taxon>Andreesenia</taxon>
    </lineage>
</organism>
<dbReference type="RefSeq" id="WP_071063389.1">
    <property type="nucleotide sequence ID" value="NZ_MKIE01000005.1"/>
</dbReference>
<comment type="subcellular location">
    <subcellularLocation>
        <location evidence="1">Membrane</location>
        <topology evidence="1">Multi-pass membrane protein</topology>
    </subcellularLocation>
</comment>
<dbReference type="STRING" id="39480.EUAN_15820"/>
<dbReference type="InterPro" id="IPR001182">
    <property type="entry name" value="FtsW/RodA"/>
</dbReference>
<feature type="transmembrane region" description="Helical" evidence="6">
    <location>
        <begin position="12"/>
        <end position="30"/>
    </location>
</feature>
<proteinExistence type="predicted"/>
<feature type="transmembrane region" description="Helical" evidence="6">
    <location>
        <begin position="153"/>
        <end position="173"/>
    </location>
</feature>
<dbReference type="EMBL" id="MKIE01000005">
    <property type="protein sequence ID" value="OHW62134.1"/>
    <property type="molecule type" value="Genomic_DNA"/>
</dbReference>
<dbReference type="GO" id="GO:0005886">
    <property type="term" value="C:plasma membrane"/>
    <property type="evidence" value="ECO:0007669"/>
    <property type="project" value="TreeGrafter"/>
</dbReference>
<dbReference type="GO" id="GO:0008360">
    <property type="term" value="P:regulation of cell shape"/>
    <property type="evidence" value="ECO:0007669"/>
    <property type="project" value="UniProtKB-KW"/>
</dbReference>
<evidence type="ECO:0000256" key="3">
    <source>
        <dbReference type="ARBA" id="ARBA00022960"/>
    </source>
</evidence>
<feature type="transmembrane region" description="Helical" evidence="6">
    <location>
        <begin position="194"/>
        <end position="212"/>
    </location>
</feature>
<reference evidence="7 8" key="1">
    <citation type="submission" date="2016-09" db="EMBL/GenBank/DDBJ databases">
        <title>Genome sequence of Eubacterium angustum.</title>
        <authorList>
            <person name="Poehlein A."/>
            <person name="Daniel R."/>
        </authorList>
    </citation>
    <scope>NUCLEOTIDE SEQUENCE [LARGE SCALE GENOMIC DNA]</scope>
    <source>
        <strain evidence="7 8">DSM 1989</strain>
    </source>
</reference>
<feature type="transmembrane region" description="Helical" evidence="6">
    <location>
        <begin position="390"/>
        <end position="408"/>
    </location>
</feature>
<feature type="transmembrane region" description="Helical" evidence="6">
    <location>
        <begin position="354"/>
        <end position="378"/>
    </location>
</feature>
<feature type="transmembrane region" description="Helical" evidence="6">
    <location>
        <begin position="88"/>
        <end position="108"/>
    </location>
</feature>
<evidence type="ECO:0000256" key="1">
    <source>
        <dbReference type="ARBA" id="ARBA00004141"/>
    </source>
</evidence>
<keyword evidence="8" id="KW-1185">Reference proteome</keyword>
<feature type="transmembrane region" description="Helical" evidence="6">
    <location>
        <begin position="315"/>
        <end position="342"/>
    </location>
</feature>
<dbReference type="GO" id="GO:0015648">
    <property type="term" value="F:lipid-linked peptidoglycan transporter activity"/>
    <property type="evidence" value="ECO:0007669"/>
    <property type="project" value="TreeGrafter"/>
</dbReference>
<feature type="transmembrane region" description="Helical" evidence="6">
    <location>
        <begin position="120"/>
        <end position="141"/>
    </location>
</feature>
<feature type="transmembrane region" description="Helical" evidence="6">
    <location>
        <begin position="63"/>
        <end position="82"/>
    </location>
</feature>
<dbReference type="PANTHER" id="PTHR30474:SF3">
    <property type="entry name" value="PEPTIDOGLYCAN GLYCOSYLTRANSFERASE RODA"/>
    <property type="match status" value="1"/>
</dbReference>
<dbReference type="OrthoDB" id="9812661at2"/>
<accession>A0A1S1V6J6</accession>
<feature type="transmembrane region" description="Helical" evidence="6">
    <location>
        <begin position="241"/>
        <end position="259"/>
    </location>
</feature>
<protein>
    <submittedName>
        <fullName evidence="7">Lipid II flippase FtsW</fullName>
    </submittedName>
</protein>
<feature type="transmembrane region" description="Helical" evidence="6">
    <location>
        <begin position="36"/>
        <end position="54"/>
    </location>
</feature>
<dbReference type="GO" id="GO:0032153">
    <property type="term" value="C:cell division site"/>
    <property type="evidence" value="ECO:0007669"/>
    <property type="project" value="TreeGrafter"/>
</dbReference>
<dbReference type="PANTHER" id="PTHR30474">
    <property type="entry name" value="CELL CYCLE PROTEIN"/>
    <property type="match status" value="1"/>
</dbReference>
<keyword evidence="3" id="KW-0133">Cell shape</keyword>
<dbReference type="Proteomes" id="UP000180254">
    <property type="component" value="Unassembled WGS sequence"/>
</dbReference>
<dbReference type="AlphaFoldDB" id="A0A1S1V6J6"/>
<feature type="transmembrane region" description="Helical" evidence="6">
    <location>
        <begin position="218"/>
        <end position="234"/>
    </location>
</feature>
<evidence type="ECO:0000256" key="6">
    <source>
        <dbReference type="SAM" id="Phobius"/>
    </source>
</evidence>
<dbReference type="Pfam" id="PF01098">
    <property type="entry name" value="FTSW_RODA_SPOVE"/>
    <property type="match status" value="1"/>
</dbReference>
<evidence type="ECO:0000256" key="5">
    <source>
        <dbReference type="ARBA" id="ARBA00023136"/>
    </source>
</evidence>
<keyword evidence="2 6" id="KW-0812">Transmembrane</keyword>
<evidence type="ECO:0000256" key="2">
    <source>
        <dbReference type="ARBA" id="ARBA00022692"/>
    </source>
</evidence>
<name>A0A1S1V6J6_9FIRM</name>
<dbReference type="GO" id="GO:0051301">
    <property type="term" value="P:cell division"/>
    <property type="evidence" value="ECO:0007669"/>
    <property type="project" value="InterPro"/>
</dbReference>
<evidence type="ECO:0000313" key="7">
    <source>
        <dbReference type="EMBL" id="OHW62134.1"/>
    </source>
</evidence>
<comment type="caution">
    <text evidence="7">The sequence shown here is derived from an EMBL/GenBank/DDBJ whole genome shotgun (WGS) entry which is preliminary data.</text>
</comment>
<evidence type="ECO:0000256" key="4">
    <source>
        <dbReference type="ARBA" id="ARBA00022989"/>
    </source>
</evidence>
<keyword evidence="5 6" id="KW-0472">Membrane</keyword>
<sequence>MVNKVVNRTPQGLLLIINAMAMILLFFYKDSSADKSFIYIAVFMAGLYGTNIILKRISGGDNYIFLLVSLLVSIGVFMVYRIDTSLGLRQMLYSGVGILAFFATHFILKKIKCWDRLTVLYLVGSFGLFFATLLFGTRIGGAKNWIVLGPINIQPAEIVKILFVFFIASFYVHRDEIRVKLEKLSTKFKKMSDNMYTLVFMGVCYSFIAFLFLQRELGIALLFFAVFNTIIFVYEPNRKLILLNIAAAAVMGILGYFLFSHVRVRVDIWLDPWADFNGRGYQIVQSLFAIAEGGFFGTGIGLGNPGFVPEVHTDFIFAAICEEMGVFAGIAIMLIFLIIVYRGIKITLKQKNKFFKIVALGMTATFGFQAFIILGGVINMIPLTGITLPFMSYGGSSLVSGFISLGILQFASEDIDVEGEVSDEQ</sequence>
<keyword evidence="4 6" id="KW-1133">Transmembrane helix</keyword>